<dbReference type="Pfam" id="PF08212">
    <property type="entry name" value="Lipocalin_2"/>
    <property type="match status" value="1"/>
</dbReference>
<dbReference type="SUPFAM" id="SSF50814">
    <property type="entry name" value="Lipocalins"/>
    <property type="match status" value="1"/>
</dbReference>
<dbReference type="InterPro" id="IPR003057">
    <property type="entry name" value="Invtbrt_color"/>
</dbReference>
<dbReference type="EMBL" id="QDEB01003263">
    <property type="protein sequence ID" value="RZC42970.1"/>
    <property type="molecule type" value="Genomic_DNA"/>
</dbReference>
<dbReference type="Gene3D" id="2.40.128.20">
    <property type="match status" value="1"/>
</dbReference>
<dbReference type="InterPro" id="IPR022271">
    <property type="entry name" value="Lipocalin_ApoD"/>
</dbReference>
<dbReference type="AlphaFoldDB" id="A0A482WCT2"/>
<accession>A0A482WCT2</accession>
<evidence type="ECO:0000313" key="6">
    <source>
        <dbReference type="Proteomes" id="UP000292052"/>
    </source>
</evidence>
<proteinExistence type="inferred from homology"/>
<comment type="caution">
    <text evidence="5">The sequence shown here is derived from an EMBL/GenBank/DDBJ whole genome shotgun (WGS) entry which is preliminary data.</text>
</comment>
<feature type="chain" id="PRO_5019622282" evidence="3">
    <location>
        <begin position="27"/>
        <end position="201"/>
    </location>
</feature>
<feature type="signal peptide" evidence="3">
    <location>
        <begin position="1"/>
        <end position="26"/>
    </location>
</feature>
<evidence type="ECO:0000313" key="5">
    <source>
        <dbReference type="EMBL" id="RZC42970.1"/>
    </source>
</evidence>
<dbReference type="PANTHER" id="PTHR10612:SF41">
    <property type="entry name" value="GLIAL LAZARILLO, ISOFORM A"/>
    <property type="match status" value="1"/>
</dbReference>
<dbReference type="InterPro" id="IPR000566">
    <property type="entry name" value="Lipocln_cytosolic_FA-bd_dom"/>
</dbReference>
<protein>
    <submittedName>
        <fullName evidence="5">Lipocalin and/or Triabin domain containing protein</fullName>
    </submittedName>
</protein>
<dbReference type="GO" id="GO:0031409">
    <property type="term" value="F:pigment binding"/>
    <property type="evidence" value="ECO:0007669"/>
    <property type="project" value="InterPro"/>
</dbReference>
<dbReference type="InterPro" id="IPR022272">
    <property type="entry name" value="Lipocalin_CS"/>
</dbReference>
<feature type="domain" description="Lipocalin/cytosolic fatty-acid binding" evidence="4">
    <location>
        <begin position="42"/>
        <end position="192"/>
    </location>
</feature>
<evidence type="ECO:0000256" key="2">
    <source>
        <dbReference type="ARBA" id="ARBA00023157"/>
    </source>
</evidence>
<evidence type="ECO:0000256" key="3">
    <source>
        <dbReference type="PIRNR" id="PIRNR036893"/>
    </source>
</evidence>
<reference evidence="5 6" key="1">
    <citation type="submission" date="2017-03" db="EMBL/GenBank/DDBJ databases">
        <title>Genome of the blue death feigning beetle - Asbolus verrucosus.</title>
        <authorList>
            <person name="Rider S.D."/>
        </authorList>
    </citation>
    <scope>NUCLEOTIDE SEQUENCE [LARGE SCALE GENOMIC DNA]</scope>
    <source>
        <strain evidence="5">Butters</strain>
        <tissue evidence="5">Head and leg muscle</tissue>
    </source>
</reference>
<evidence type="ECO:0000256" key="1">
    <source>
        <dbReference type="ARBA" id="ARBA00006889"/>
    </source>
</evidence>
<evidence type="ECO:0000259" key="4">
    <source>
        <dbReference type="Pfam" id="PF08212"/>
    </source>
</evidence>
<keyword evidence="6" id="KW-1185">Reference proteome</keyword>
<dbReference type="PRINTS" id="PR00179">
    <property type="entry name" value="LIPOCALIN"/>
</dbReference>
<dbReference type="Proteomes" id="UP000292052">
    <property type="component" value="Unassembled WGS sequence"/>
</dbReference>
<dbReference type="GO" id="GO:0000302">
    <property type="term" value="P:response to reactive oxygen species"/>
    <property type="evidence" value="ECO:0007669"/>
    <property type="project" value="TreeGrafter"/>
</dbReference>
<dbReference type="PROSITE" id="PS00213">
    <property type="entry name" value="LIPOCALIN"/>
    <property type="match status" value="1"/>
</dbReference>
<organism evidence="5 6">
    <name type="scientific">Asbolus verrucosus</name>
    <name type="common">Desert ironclad beetle</name>
    <dbReference type="NCBI Taxonomy" id="1661398"/>
    <lineage>
        <taxon>Eukaryota</taxon>
        <taxon>Metazoa</taxon>
        <taxon>Ecdysozoa</taxon>
        <taxon>Arthropoda</taxon>
        <taxon>Hexapoda</taxon>
        <taxon>Insecta</taxon>
        <taxon>Pterygota</taxon>
        <taxon>Neoptera</taxon>
        <taxon>Endopterygota</taxon>
        <taxon>Coleoptera</taxon>
        <taxon>Polyphaga</taxon>
        <taxon>Cucujiformia</taxon>
        <taxon>Tenebrionidae</taxon>
        <taxon>Pimeliinae</taxon>
        <taxon>Asbolus</taxon>
    </lineage>
</organism>
<dbReference type="PANTHER" id="PTHR10612">
    <property type="entry name" value="APOLIPOPROTEIN D"/>
    <property type="match status" value="1"/>
</dbReference>
<gene>
    <name evidence="5" type="ORF">BDFB_003583</name>
</gene>
<dbReference type="PIRSF" id="PIRSF036893">
    <property type="entry name" value="Lipocalin_ApoD"/>
    <property type="match status" value="1"/>
</dbReference>
<dbReference type="GO" id="GO:0005737">
    <property type="term" value="C:cytoplasm"/>
    <property type="evidence" value="ECO:0007669"/>
    <property type="project" value="TreeGrafter"/>
</dbReference>
<sequence>MVMLDKHRIVVAVLFSLICLGKTCLATGIGKCPRLEYMNNFNLSRFTGRWYEIERTFYLVQVVSSCVSVDLTENAKGQLEVDVKTKSRWSGSFTVSEGVASPTKRDPSVLIYKVVTNLPRVISRYLPGAGFYQVIDTDYDNYAVLYSCTNYGLAHTDLIWIWGRQREINAHLRAKIYEKLEAIRLDSERLILPKNGNCSET</sequence>
<dbReference type="PRINTS" id="PR01273">
    <property type="entry name" value="INVTBRTCOLOR"/>
</dbReference>
<dbReference type="GO" id="GO:0006629">
    <property type="term" value="P:lipid metabolic process"/>
    <property type="evidence" value="ECO:0007669"/>
    <property type="project" value="TreeGrafter"/>
</dbReference>
<name>A0A482WCT2_ASBVE</name>
<dbReference type="InterPro" id="IPR012674">
    <property type="entry name" value="Calycin"/>
</dbReference>
<dbReference type="OrthoDB" id="9923952at2759"/>
<keyword evidence="3" id="KW-0732">Signal</keyword>
<keyword evidence="2" id="KW-1015">Disulfide bond</keyword>
<comment type="similarity">
    <text evidence="1 3">Belongs to the calycin superfamily. Lipocalin family.</text>
</comment>